<gene>
    <name evidence="1" type="ORF">H6G83_00095</name>
</gene>
<dbReference type="RefSeq" id="WP_190465385.1">
    <property type="nucleotide sequence ID" value="NZ_JACJSG010000001.1"/>
</dbReference>
<keyword evidence="2" id="KW-1185">Reference proteome</keyword>
<protein>
    <submittedName>
        <fullName evidence="1">Uncharacterized protein</fullName>
    </submittedName>
</protein>
<organism evidence="1 2">
    <name type="scientific">Anabaena azotica FACHB-119</name>
    <dbReference type="NCBI Taxonomy" id="947527"/>
    <lineage>
        <taxon>Bacteria</taxon>
        <taxon>Bacillati</taxon>
        <taxon>Cyanobacteriota</taxon>
        <taxon>Cyanophyceae</taxon>
        <taxon>Nostocales</taxon>
        <taxon>Nostocaceae</taxon>
        <taxon>Anabaena</taxon>
        <taxon>Anabaena azotica</taxon>
    </lineage>
</organism>
<name>A0ABR8CW51_9NOST</name>
<evidence type="ECO:0000313" key="1">
    <source>
        <dbReference type="EMBL" id="MBD2499022.1"/>
    </source>
</evidence>
<evidence type="ECO:0000313" key="2">
    <source>
        <dbReference type="Proteomes" id="UP000661112"/>
    </source>
</evidence>
<dbReference type="EMBL" id="JACJSG010000001">
    <property type="protein sequence ID" value="MBD2499022.1"/>
    <property type="molecule type" value="Genomic_DNA"/>
</dbReference>
<comment type="caution">
    <text evidence="1">The sequence shown here is derived from an EMBL/GenBank/DDBJ whole genome shotgun (WGS) entry which is preliminary data.</text>
</comment>
<dbReference type="Proteomes" id="UP000661112">
    <property type="component" value="Unassembled WGS sequence"/>
</dbReference>
<proteinExistence type="predicted"/>
<reference evidence="1 2" key="1">
    <citation type="journal article" date="2020" name="ISME J.">
        <title>Comparative genomics reveals insights into cyanobacterial evolution and habitat adaptation.</title>
        <authorList>
            <person name="Chen M.Y."/>
            <person name="Teng W.K."/>
            <person name="Zhao L."/>
            <person name="Hu C.X."/>
            <person name="Zhou Y.K."/>
            <person name="Han B.P."/>
            <person name="Song L.R."/>
            <person name="Shu W.S."/>
        </authorList>
    </citation>
    <scope>NUCLEOTIDE SEQUENCE [LARGE SCALE GENOMIC DNA]</scope>
    <source>
        <strain evidence="1 2">FACHB-119</strain>
    </source>
</reference>
<accession>A0ABR8CW51</accession>
<sequence length="88" mass="9614">MLIALDGNVQLSFTKIPFELRGIGDWGLVSGDALPTLRNHKGFEAQIFEWKIMVQDISSTTAQSYHSVEAVASGASVYDTLSRSRSVP</sequence>